<dbReference type="SUPFAM" id="SSF55961">
    <property type="entry name" value="Bet v1-like"/>
    <property type="match status" value="1"/>
</dbReference>
<dbReference type="InterPro" id="IPR051761">
    <property type="entry name" value="MLP-like_ligand-binding"/>
</dbReference>
<protein>
    <submittedName>
        <fullName evidence="2">MLP-like protein 43</fullName>
    </submittedName>
</protein>
<dbReference type="InterPro" id="IPR000916">
    <property type="entry name" value="Bet_v_I/MLP"/>
</dbReference>
<dbReference type="Gene3D" id="3.30.530.20">
    <property type="match status" value="1"/>
</dbReference>
<accession>A0A1U8B1A7</accession>
<dbReference type="OrthoDB" id="1847301at2759"/>
<dbReference type="InterPro" id="IPR023393">
    <property type="entry name" value="START-like_dom_sf"/>
</dbReference>
<dbReference type="PANTHER" id="PTHR31907">
    <property type="entry name" value="MLP-LIKE PROTEIN 423"/>
    <property type="match status" value="1"/>
</dbReference>
<dbReference type="SMART" id="SM01037">
    <property type="entry name" value="Bet_v_1"/>
    <property type="match status" value="1"/>
</dbReference>
<dbReference type="FunCoup" id="A0A1U8B1A7">
    <property type="interactions" value="294"/>
</dbReference>
<evidence type="ECO:0000313" key="1">
    <source>
        <dbReference type="Proteomes" id="UP000189703"/>
    </source>
</evidence>
<dbReference type="RefSeq" id="XP_010272919.2">
    <property type="nucleotide sequence ID" value="XM_010274617.2"/>
</dbReference>
<sequence length="148" mass="16945">MALTGKLEYEKEIKADPKKFFHCFMDHPNHLHKAVVHESHRATILEGDGKNIGSSVHFNYALDGKTVSSTAVKIEAVDEEKYSVTLRCYEGDVMKHYKVFKVHCQVFTGSAKCCIEYEKLNESVPEPTEYIDFARKMLEGIFKESDHN</sequence>
<dbReference type="AlphaFoldDB" id="A0A1U8B1A7"/>
<name>A0A1U8B1A7_NELNU</name>
<keyword evidence="1" id="KW-1185">Reference proteome</keyword>
<dbReference type="GO" id="GO:0006952">
    <property type="term" value="P:defense response"/>
    <property type="evidence" value="ECO:0007669"/>
    <property type="project" value="InterPro"/>
</dbReference>
<proteinExistence type="predicted"/>
<dbReference type="GeneID" id="104608585"/>
<evidence type="ECO:0000313" key="2">
    <source>
        <dbReference type="RefSeq" id="XP_010272919.2"/>
    </source>
</evidence>
<organism evidence="1 2">
    <name type="scientific">Nelumbo nucifera</name>
    <name type="common">Sacred lotus</name>
    <dbReference type="NCBI Taxonomy" id="4432"/>
    <lineage>
        <taxon>Eukaryota</taxon>
        <taxon>Viridiplantae</taxon>
        <taxon>Streptophyta</taxon>
        <taxon>Embryophyta</taxon>
        <taxon>Tracheophyta</taxon>
        <taxon>Spermatophyta</taxon>
        <taxon>Magnoliopsida</taxon>
        <taxon>Proteales</taxon>
        <taxon>Nelumbonaceae</taxon>
        <taxon>Nelumbo</taxon>
    </lineage>
</organism>
<reference evidence="2" key="1">
    <citation type="submission" date="2025-08" db="UniProtKB">
        <authorList>
            <consortium name="RefSeq"/>
        </authorList>
    </citation>
    <scope>IDENTIFICATION</scope>
</reference>
<dbReference type="Proteomes" id="UP000189703">
    <property type="component" value="Unplaced"/>
</dbReference>
<dbReference type="Pfam" id="PF00407">
    <property type="entry name" value="Bet_v_1"/>
    <property type="match status" value="1"/>
</dbReference>
<dbReference type="KEGG" id="nnu:104608585"/>
<gene>
    <name evidence="2" type="primary">LOC104608585</name>
</gene>
<dbReference type="OMA" id="HESHRAT"/>